<feature type="domain" description="NADH:flavin oxidoreductase/NADH oxidase N-terminal" evidence="4">
    <location>
        <begin position="1"/>
        <end position="313"/>
    </location>
</feature>
<dbReference type="InterPro" id="IPR001155">
    <property type="entry name" value="OxRdtase_FMN_N"/>
</dbReference>
<dbReference type="CDD" id="cd02933">
    <property type="entry name" value="OYE_like_FMN"/>
    <property type="match status" value="1"/>
</dbReference>
<dbReference type="STRING" id="662367.SAMN05216167_102259"/>
<dbReference type="Gene3D" id="3.20.20.70">
    <property type="entry name" value="Aldolase class I"/>
    <property type="match status" value="1"/>
</dbReference>
<dbReference type="SUPFAM" id="SSF51395">
    <property type="entry name" value="FMN-linked oxidoreductases"/>
    <property type="match status" value="1"/>
</dbReference>
<gene>
    <name evidence="5" type="ORF">SAMN05216167_102259</name>
</gene>
<keyword evidence="3" id="KW-0560">Oxidoreductase</keyword>
<reference evidence="5 6" key="1">
    <citation type="submission" date="2016-10" db="EMBL/GenBank/DDBJ databases">
        <authorList>
            <person name="de Groot N.N."/>
        </authorList>
    </citation>
    <scope>NUCLEOTIDE SEQUENCE [LARGE SCALE GENOMIC DNA]</scope>
    <source>
        <strain evidence="5 6">DSM 26130</strain>
    </source>
</reference>
<dbReference type="AlphaFoldDB" id="A0A1I1LJA8"/>
<dbReference type="Pfam" id="PF00724">
    <property type="entry name" value="Oxidored_FMN"/>
    <property type="match status" value="1"/>
</dbReference>
<dbReference type="PANTHER" id="PTHR22893">
    <property type="entry name" value="NADH OXIDOREDUCTASE-RELATED"/>
    <property type="match status" value="1"/>
</dbReference>
<comment type="cofactor">
    <cofactor evidence="1">
        <name>FMN</name>
        <dbReference type="ChEBI" id="CHEBI:58210"/>
    </cofactor>
</comment>
<comment type="similarity">
    <text evidence="2">Belongs to the NADH:flavin oxidoreductase/NADH oxidase family.</text>
</comment>
<dbReference type="PANTHER" id="PTHR22893:SF91">
    <property type="entry name" value="NADPH DEHYDROGENASE 2-RELATED"/>
    <property type="match status" value="1"/>
</dbReference>
<accession>A0A1I1LJA8</accession>
<evidence type="ECO:0000256" key="1">
    <source>
        <dbReference type="ARBA" id="ARBA00001917"/>
    </source>
</evidence>
<evidence type="ECO:0000313" key="6">
    <source>
        <dbReference type="Proteomes" id="UP000198598"/>
    </source>
</evidence>
<dbReference type="GO" id="GO:0016628">
    <property type="term" value="F:oxidoreductase activity, acting on the CH-CH group of donors, NAD or NADP as acceptor"/>
    <property type="evidence" value="ECO:0007669"/>
    <property type="project" value="UniProtKB-ARBA"/>
</dbReference>
<keyword evidence="6" id="KW-1185">Reference proteome</keyword>
<evidence type="ECO:0000313" key="5">
    <source>
        <dbReference type="EMBL" id="SFC73194.1"/>
    </source>
</evidence>
<proteinExistence type="inferred from homology"/>
<name>A0A1I1LJA8_9BACT</name>
<dbReference type="FunFam" id="3.20.20.70:FF:000059">
    <property type="entry name" value="N-ethylmaleimide reductase, FMN-linked"/>
    <property type="match status" value="1"/>
</dbReference>
<sequence>MAPMTRSRALNNLPNELMATYYRQRSGAGLIVTEGTSPSPEGLGYPRIPGIFSEAQVDGWKAVTKGVHEAGSRIFLQLMHTGRIAHIANLPEGYQPVGLSDRKAAGEIFTDTAGLQEHSVPVALDAEGIVNVINNFVKAAINAVRTGFDGVELHGANGYLLEQSLNPHVNTRTDNYGGSIENRSRLTLEIAEKIASAIGREKVGLRISPYSTLSDMPAYDEADVHQTYAYLSGELNRLGIAYIHISDNPSIPQKTHQSIRSAFSNTLIYCNGLTAQTAEAKLQAGSADLVAFARSFLSNPDFMRRIEKNAPLNEVDYRTLYTPGAQGYTDYPVLDELAQLV</sequence>
<organism evidence="5 6">
    <name type="scientific">Spirosoma endophyticum</name>
    <dbReference type="NCBI Taxonomy" id="662367"/>
    <lineage>
        <taxon>Bacteria</taxon>
        <taxon>Pseudomonadati</taxon>
        <taxon>Bacteroidota</taxon>
        <taxon>Cytophagia</taxon>
        <taxon>Cytophagales</taxon>
        <taxon>Cytophagaceae</taxon>
        <taxon>Spirosoma</taxon>
    </lineage>
</organism>
<dbReference type="EMBL" id="FOLQ01000002">
    <property type="protein sequence ID" value="SFC73194.1"/>
    <property type="molecule type" value="Genomic_DNA"/>
</dbReference>
<evidence type="ECO:0000256" key="2">
    <source>
        <dbReference type="ARBA" id="ARBA00005979"/>
    </source>
</evidence>
<evidence type="ECO:0000259" key="4">
    <source>
        <dbReference type="Pfam" id="PF00724"/>
    </source>
</evidence>
<dbReference type="Proteomes" id="UP000198598">
    <property type="component" value="Unassembled WGS sequence"/>
</dbReference>
<evidence type="ECO:0000256" key="3">
    <source>
        <dbReference type="ARBA" id="ARBA00023002"/>
    </source>
</evidence>
<dbReference type="InterPro" id="IPR045247">
    <property type="entry name" value="Oye-like"/>
</dbReference>
<protein>
    <submittedName>
        <fullName evidence="5">N-ethylmaleimide reductase</fullName>
    </submittedName>
</protein>
<dbReference type="GO" id="GO:0005829">
    <property type="term" value="C:cytosol"/>
    <property type="evidence" value="ECO:0007669"/>
    <property type="project" value="UniProtKB-ARBA"/>
</dbReference>
<dbReference type="GO" id="GO:0010181">
    <property type="term" value="F:FMN binding"/>
    <property type="evidence" value="ECO:0007669"/>
    <property type="project" value="InterPro"/>
</dbReference>
<dbReference type="InterPro" id="IPR013785">
    <property type="entry name" value="Aldolase_TIM"/>
</dbReference>